<feature type="compositionally biased region" description="Low complexity" evidence="2">
    <location>
        <begin position="11"/>
        <end position="30"/>
    </location>
</feature>
<dbReference type="AlphaFoldDB" id="A0A5C6PB74"/>
<protein>
    <recommendedName>
        <fullName evidence="3">CCHC-type domain-containing protein</fullName>
    </recommendedName>
</protein>
<gene>
    <name evidence="4" type="ORF">D4764_13G0009110</name>
</gene>
<evidence type="ECO:0000313" key="4">
    <source>
        <dbReference type="EMBL" id="TWW76249.1"/>
    </source>
</evidence>
<name>A0A5C6PB74_9TELE</name>
<dbReference type="GO" id="GO:0003676">
    <property type="term" value="F:nucleic acid binding"/>
    <property type="evidence" value="ECO:0007669"/>
    <property type="project" value="InterPro"/>
</dbReference>
<feature type="region of interest" description="Disordered" evidence="2">
    <location>
        <begin position="1"/>
        <end position="45"/>
    </location>
</feature>
<keyword evidence="1" id="KW-0479">Metal-binding</keyword>
<keyword evidence="1" id="KW-0862">Zinc</keyword>
<dbReference type="Proteomes" id="UP000324091">
    <property type="component" value="Chromosome 13"/>
</dbReference>
<reference evidence="4 5" key="1">
    <citation type="submission" date="2019-04" db="EMBL/GenBank/DDBJ databases">
        <title>Chromosome genome assembly for Takifugu flavidus.</title>
        <authorList>
            <person name="Xiao S."/>
        </authorList>
    </citation>
    <scope>NUCLEOTIDE SEQUENCE [LARGE SCALE GENOMIC DNA]</scope>
    <source>
        <strain evidence="4">HTHZ2018</strain>
        <tissue evidence="4">Muscle</tissue>
    </source>
</reference>
<organism evidence="4 5">
    <name type="scientific">Takifugu flavidus</name>
    <name type="common">sansaifugu</name>
    <dbReference type="NCBI Taxonomy" id="433684"/>
    <lineage>
        <taxon>Eukaryota</taxon>
        <taxon>Metazoa</taxon>
        <taxon>Chordata</taxon>
        <taxon>Craniata</taxon>
        <taxon>Vertebrata</taxon>
        <taxon>Euteleostomi</taxon>
        <taxon>Actinopterygii</taxon>
        <taxon>Neopterygii</taxon>
        <taxon>Teleostei</taxon>
        <taxon>Neoteleostei</taxon>
        <taxon>Acanthomorphata</taxon>
        <taxon>Eupercaria</taxon>
        <taxon>Tetraodontiformes</taxon>
        <taxon>Tetradontoidea</taxon>
        <taxon>Tetraodontidae</taxon>
        <taxon>Takifugu</taxon>
    </lineage>
</organism>
<evidence type="ECO:0000259" key="3">
    <source>
        <dbReference type="PROSITE" id="PS50158"/>
    </source>
</evidence>
<evidence type="ECO:0000313" key="5">
    <source>
        <dbReference type="Proteomes" id="UP000324091"/>
    </source>
</evidence>
<dbReference type="InterPro" id="IPR042344">
    <property type="entry name" value="ZCCHC14"/>
</dbReference>
<dbReference type="GO" id="GO:0008270">
    <property type="term" value="F:zinc ion binding"/>
    <property type="evidence" value="ECO:0007669"/>
    <property type="project" value="UniProtKB-KW"/>
</dbReference>
<accession>A0A5C6PB74</accession>
<proteinExistence type="predicted"/>
<dbReference type="EMBL" id="RHFK02000005">
    <property type="protein sequence ID" value="TWW76249.1"/>
    <property type="molecule type" value="Genomic_DNA"/>
</dbReference>
<dbReference type="PANTHER" id="PTHR16195:SF16">
    <property type="entry name" value="ZINC FINGER CCHC DOMAIN-CONTAINING PROTEIN 14"/>
    <property type="match status" value="1"/>
</dbReference>
<evidence type="ECO:0000256" key="2">
    <source>
        <dbReference type="SAM" id="MobiDB-lite"/>
    </source>
</evidence>
<dbReference type="PROSITE" id="PS50158">
    <property type="entry name" value="ZF_CCHC"/>
    <property type="match status" value="1"/>
</dbReference>
<feature type="compositionally biased region" description="Polar residues" evidence="2">
    <location>
        <begin position="34"/>
        <end position="45"/>
    </location>
</feature>
<feature type="compositionally biased region" description="Low complexity" evidence="2">
    <location>
        <begin position="181"/>
        <end position="207"/>
    </location>
</feature>
<feature type="compositionally biased region" description="Polar residues" evidence="2">
    <location>
        <begin position="1"/>
        <end position="10"/>
    </location>
</feature>
<feature type="region of interest" description="Disordered" evidence="2">
    <location>
        <begin position="181"/>
        <end position="211"/>
    </location>
</feature>
<keyword evidence="5" id="KW-1185">Reference proteome</keyword>
<feature type="domain" description="CCHC-type" evidence="3">
    <location>
        <begin position="323"/>
        <end position="338"/>
    </location>
</feature>
<dbReference type="PANTHER" id="PTHR16195">
    <property type="entry name" value="ZINC FINGER CCHC DOMAIN CONTAINING PROTEIN"/>
    <property type="match status" value="1"/>
</dbReference>
<sequence length="407" mass="42419">MCQQGVQRTNSALPLSPSSSFSLTHSSYPPQARDPQSSLSPVSNPPQHILASYRKSWVPLLSPAEDRVKLQTPGLCGAGPGFSGGVSGMKQENLLSRLGMDRSLALQDSLLCQGLAGAAAGLMVETSSATTSTSNSLHHVSHPPLHFHLSSSSSPSPSAYYSCLPISISLHPLSSGSAGVPAAAASGSSYHPRPPTSSTTPSSAPSSHQGPGQTSPVCACASCGCQDNCGPYGALPGYAMSGYLQPLSADPSLFSLGPLLHLSPVVATSNTGATSLSYPIMVPSSMYRHSPASHEQHQAFAFYQPHSLVGTGSQKRAAGALSCYNCGSSGHKAEACKQPAMEPAQQGRSMFPGRSMRPVGLLLCLNLLHVHSTGTFRLKYHPHSDNHRAASAEKRRLNLQQVPVVGH</sequence>
<evidence type="ECO:0000256" key="1">
    <source>
        <dbReference type="PROSITE-ProRule" id="PRU00047"/>
    </source>
</evidence>
<dbReference type="SMART" id="SM00343">
    <property type="entry name" value="ZnF_C2HC"/>
    <property type="match status" value="1"/>
</dbReference>
<dbReference type="Gene3D" id="4.10.60.10">
    <property type="entry name" value="Zinc finger, CCHC-type"/>
    <property type="match status" value="1"/>
</dbReference>
<comment type="caution">
    <text evidence="4">The sequence shown here is derived from an EMBL/GenBank/DDBJ whole genome shotgun (WGS) entry which is preliminary data.</text>
</comment>
<dbReference type="InterPro" id="IPR001878">
    <property type="entry name" value="Znf_CCHC"/>
</dbReference>
<keyword evidence="1" id="KW-0863">Zinc-finger</keyword>
<dbReference type="Pfam" id="PF00098">
    <property type="entry name" value="zf-CCHC"/>
    <property type="match status" value="1"/>
</dbReference>